<comment type="caution">
    <text evidence="2">The sequence shown here is derived from an EMBL/GenBank/DDBJ whole genome shotgun (WGS) entry which is preliminary data.</text>
</comment>
<reference evidence="2 3" key="1">
    <citation type="submission" date="2017-12" db="EMBL/GenBank/DDBJ databases">
        <title>Sequencing, de novo assembly and annotation of complete genome of a new Thraustochytrid species, strain FCC1311.</title>
        <authorList>
            <person name="Sedici K."/>
            <person name="Godart F."/>
            <person name="Aiese Cigliano R."/>
            <person name="Sanseverino W."/>
            <person name="Barakat M."/>
            <person name="Ortet P."/>
            <person name="Marechal E."/>
            <person name="Cagnac O."/>
            <person name="Amato A."/>
        </authorList>
    </citation>
    <scope>NUCLEOTIDE SEQUENCE [LARGE SCALE GENOMIC DNA]</scope>
</reference>
<evidence type="ECO:0000313" key="3">
    <source>
        <dbReference type="Proteomes" id="UP000241890"/>
    </source>
</evidence>
<evidence type="ECO:0000313" key="2">
    <source>
        <dbReference type="EMBL" id="GBG32124.1"/>
    </source>
</evidence>
<organism evidence="2 3">
    <name type="scientific">Hondaea fermentalgiana</name>
    <dbReference type="NCBI Taxonomy" id="2315210"/>
    <lineage>
        <taxon>Eukaryota</taxon>
        <taxon>Sar</taxon>
        <taxon>Stramenopiles</taxon>
        <taxon>Bigyra</taxon>
        <taxon>Labyrinthulomycetes</taxon>
        <taxon>Thraustochytrida</taxon>
        <taxon>Thraustochytriidae</taxon>
        <taxon>Hondaea</taxon>
    </lineage>
</organism>
<dbReference type="AlphaFoldDB" id="A0A2R5GW16"/>
<accession>A0A2R5GW16</accession>
<dbReference type="InParanoid" id="A0A2R5GW16"/>
<gene>
    <name evidence="2" type="ORF">FCC1311_083492</name>
</gene>
<proteinExistence type="predicted"/>
<dbReference type="Proteomes" id="UP000241890">
    <property type="component" value="Unassembled WGS sequence"/>
</dbReference>
<feature type="region of interest" description="Disordered" evidence="1">
    <location>
        <begin position="1"/>
        <end position="22"/>
    </location>
</feature>
<feature type="compositionally biased region" description="Acidic residues" evidence="1">
    <location>
        <begin position="137"/>
        <end position="187"/>
    </location>
</feature>
<sequence length="222" mass="24691">MSATGAAAEGGSGRGGGSNERNNGVFISLEEIERKEAEKLVAAQAEEARLQEDDEKRQRDARASEMYWAYNLYADSAPGEYTYCMFQVVIFAFGSTSAASKFIKEKLQARALRERKERRKRLKEQLAKEMEAAALMSEEEDEDNEEGDDGGEDGDVEDDDEEEEEDEVGEEEEEEEDDDDDDDDDGGTGENGEASQTSKVRENEKENEKDFNTAATSKDGTD</sequence>
<feature type="compositionally biased region" description="Polar residues" evidence="1">
    <location>
        <begin position="213"/>
        <end position="222"/>
    </location>
</feature>
<protein>
    <submittedName>
        <fullName evidence="2">Uncharacterized protein</fullName>
    </submittedName>
</protein>
<feature type="compositionally biased region" description="Basic and acidic residues" evidence="1">
    <location>
        <begin position="199"/>
        <end position="211"/>
    </location>
</feature>
<feature type="compositionally biased region" description="Gly residues" evidence="1">
    <location>
        <begin position="8"/>
        <end position="18"/>
    </location>
</feature>
<keyword evidence="3" id="KW-1185">Reference proteome</keyword>
<evidence type="ECO:0000256" key="1">
    <source>
        <dbReference type="SAM" id="MobiDB-lite"/>
    </source>
</evidence>
<name>A0A2R5GW16_9STRA</name>
<feature type="region of interest" description="Disordered" evidence="1">
    <location>
        <begin position="118"/>
        <end position="222"/>
    </location>
</feature>
<dbReference type="EMBL" id="BEYU01000115">
    <property type="protein sequence ID" value="GBG32124.1"/>
    <property type="molecule type" value="Genomic_DNA"/>
</dbReference>